<keyword evidence="10" id="KW-0430">Lectin</keyword>
<dbReference type="GO" id="GO:0004674">
    <property type="term" value="F:protein serine/threonine kinase activity"/>
    <property type="evidence" value="ECO:0007669"/>
    <property type="project" value="UniProtKB-KW"/>
</dbReference>
<comment type="subcellular location">
    <subcellularLocation>
        <location evidence="1">Cell membrane</location>
        <topology evidence="1">Single-pass type I membrane protein</topology>
    </subcellularLocation>
</comment>
<dbReference type="InterPro" id="IPR019825">
    <property type="entry name" value="Lectin_legB_Mn/Ca_BS"/>
</dbReference>
<sequence>MSPFILLFLCSTLIHFANPLSFKFPSFDDNPECSVEQKTHCIDYQGDAFFNKAIQLTKNQLGARITNSAGRAVYAEPLLLWDQDSGKVTDFTTHFTFIIDALNSSVYGDGLAFFLAPFASSIPDNSSGGALGLFKDSSKFNNSANDIVAVEFDSFQDEWDPSSDHLGININSIVSVTNMTWPSSIKDGRIANAWITYNASSMNLSVFLSYKNNQRFDGDSSLSYTVDLRKVLPEMVSVGFSASTGKAIELHSILSWEFSSSLEFKEKSNKVRIFVGVSIGVGVLVSVLGSVWFVLWRRKSRRSSRMEEEDDDMDVSIDDEFGPKRFPFNELVAATKNFREDWKIGEGGFGAVYKGFLHDLNLEVAIKRVSRGSKQGKKEFISEVKIISKLRHRNLVKLIGWCQDHGDLILVYEYMPKGSLDYHLHSEKRLLPWPVRHQIALGLASALLYIHEEWEQCIVHRDIKPSNVMLDSMFNAKLGDFGLARLIEQGRGSQTTILAGTMGYLAPECVITGKASKESDVYGFGVVALELSSGRRPVESKEELEKVKLVQWVWDLYGKKMILDAADKRLETDFDENQMERLLIVGLWCAHPDYNLRPSIREALSVLKFESPLPELPAKMPVPMYFAPPPVDVSKLTYGSMYSSVGASSCVNKDVPYDSGYASTSYSSMSPGSSPSTSLLTPRSLRA</sequence>
<evidence type="ECO:0000256" key="12">
    <source>
        <dbReference type="ARBA" id="ARBA00022777"/>
    </source>
</evidence>
<evidence type="ECO:0000313" key="27">
    <source>
        <dbReference type="EMBL" id="KAJ0966221.1"/>
    </source>
</evidence>
<dbReference type="PROSITE" id="PS00108">
    <property type="entry name" value="PROTEIN_KINASE_ST"/>
    <property type="match status" value="1"/>
</dbReference>
<evidence type="ECO:0000256" key="19">
    <source>
        <dbReference type="ARBA" id="ARBA00058054"/>
    </source>
</evidence>
<evidence type="ECO:0000313" key="28">
    <source>
        <dbReference type="Proteomes" id="UP001085076"/>
    </source>
</evidence>
<organism evidence="27 28">
    <name type="scientific">Dioscorea zingiberensis</name>
    <dbReference type="NCBI Taxonomy" id="325984"/>
    <lineage>
        <taxon>Eukaryota</taxon>
        <taxon>Viridiplantae</taxon>
        <taxon>Streptophyta</taxon>
        <taxon>Embryophyta</taxon>
        <taxon>Tracheophyta</taxon>
        <taxon>Spermatophyta</taxon>
        <taxon>Magnoliopsida</taxon>
        <taxon>Liliopsida</taxon>
        <taxon>Dioscoreales</taxon>
        <taxon>Dioscoreaceae</taxon>
        <taxon>Dioscorea</taxon>
    </lineage>
</organism>
<feature type="signal peptide" evidence="25">
    <location>
        <begin position="1"/>
        <end position="19"/>
    </location>
</feature>
<dbReference type="SMART" id="SM00220">
    <property type="entry name" value="S_TKc"/>
    <property type="match status" value="1"/>
</dbReference>
<evidence type="ECO:0000256" key="1">
    <source>
        <dbReference type="ARBA" id="ARBA00004251"/>
    </source>
</evidence>
<feature type="chain" id="PRO_5038416549" description="non-specific serine/threonine protein kinase" evidence="25">
    <location>
        <begin position="20"/>
        <end position="687"/>
    </location>
</feature>
<dbReference type="Pfam" id="PF00139">
    <property type="entry name" value="Lectin_legB"/>
    <property type="match status" value="1"/>
</dbReference>
<dbReference type="Gene3D" id="2.60.120.200">
    <property type="match status" value="1"/>
</dbReference>
<dbReference type="GO" id="GO:0005524">
    <property type="term" value="F:ATP binding"/>
    <property type="evidence" value="ECO:0007669"/>
    <property type="project" value="UniProtKB-UniRule"/>
</dbReference>
<dbReference type="PROSITE" id="PS50011">
    <property type="entry name" value="PROTEIN_KINASE_DOM"/>
    <property type="match status" value="1"/>
</dbReference>
<dbReference type="GO" id="GO:0002229">
    <property type="term" value="P:defense response to oomycetes"/>
    <property type="evidence" value="ECO:0007669"/>
    <property type="project" value="UniProtKB-ARBA"/>
</dbReference>
<keyword evidence="28" id="KW-1185">Reference proteome</keyword>
<keyword evidence="16 24" id="KW-0472">Membrane</keyword>
<dbReference type="FunFam" id="1.10.510.10:FF:000240">
    <property type="entry name" value="Lectin-domain containing receptor kinase A4.3"/>
    <property type="match status" value="1"/>
</dbReference>
<name>A0A9D5C3V6_9LILI</name>
<dbReference type="FunFam" id="2.60.120.200:FF:000103">
    <property type="entry name" value="L-type lectin-domain containing receptor kinase IX.1"/>
    <property type="match status" value="1"/>
</dbReference>
<dbReference type="SUPFAM" id="SSF56112">
    <property type="entry name" value="Protein kinase-like (PK-like)"/>
    <property type="match status" value="1"/>
</dbReference>
<evidence type="ECO:0000256" key="25">
    <source>
        <dbReference type="SAM" id="SignalP"/>
    </source>
</evidence>
<comment type="function">
    <text evidence="19">Involved in resistance response to the pathogenic oomycetes Phytophthora infestans and Phytophthora capsici.</text>
</comment>
<protein>
    <recommendedName>
        <fullName evidence="4">non-specific serine/threonine protein kinase</fullName>
        <ecNumber evidence="4">2.7.11.1</ecNumber>
    </recommendedName>
</protein>
<dbReference type="OrthoDB" id="4062651at2759"/>
<dbReference type="GO" id="GO:0009626">
    <property type="term" value="P:plant-type hypersensitive response"/>
    <property type="evidence" value="ECO:0007669"/>
    <property type="project" value="UniProtKB-ARBA"/>
</dbReference>
<comment type="similarity">
    <text evidence="3">In the C-terminal section; belongs to the protein kinase superfamily. Ser/Thr protein kinase family.</text>
</comment>
<keyword evidence="6" id="KW-0723">Serine/threonine-protein kinase</keyword>
<dbReference type="Proteomes" id="UP001085076">
    <property type="component" value="Miscellaneous, Linkage group lg08"/>
</dbReference>
<gene>
    <name evidence="27" type="ORF">J5N97_027359</name>
</gene>
<feature type="region of interest" description="Disordered" evidence="23">
    <location>
        <begin position="662"/>
        <end position="687"/>
    </location>
</feature>
<comment type="function">
    <text evidence="20">Promotes hydrogen peroxide H(2)O(2) production and cell death.</text>
</comment>
<evidence type="ECO:0000256" key="23">
    <source>
        <dbReference type="SAM" id="MobiDB-lite"/>
    </source>
</evidence>
<evidence type="ECO:0000256" key="8">
    <source>
        <dbReference type="ARBA" id="ARBA00022692"/>
    </source>
</evidence>
<dbReference type="EC" id="2.7.11.1" evidence="4"/>
<keyword evidence="8 24" id="KW-0812">Transmembrane</keyword>
<keyword evidence="11 22" id="KW-0547">Nucleotide-binding</keyword>
<dbReference type="CDD" id="cd06899">
    <property type="entry name" value="lectin_legume_LecRK_Arcelin_ConA"/>
    <property type="match status" value="1"/>
</dbReference>
<dbReference type="FunFam" id="3.30.200.20:FF:000168">
    <property type="entry name" value="L-type lectin-domain containing receptor kinase IX.1"/>
    <property type="match status" value="1"/>
</dbReference>
<reference evidence="27" key="1">
    <citation type="submission" date="2021-03" db="EMBL/GenBank/DDBJ databases">
        <authorList>
            <person name="Li Z."/>
            <person name="Yang C."/>
        </authorList>
    </citation>
    <scope>NUCLEOTIDE SEQUENCE</scope>
    <source>
        <strain evidence="27">Dzin_1.0</strain>
        <tissue evidence="27">Leaf</tissue>
    </source>
</reference>
<dbReference type="EMBL" id="JAGGNH010000008">
    <property type="protein sequence ID" value="KAJ0966221.1"/>
    <property type="molecule type" value="Genomic_DNA"/>
</dbReference>
<feature type="domain" description="Protein kinase" evidence="26">
    <location>
        <begin position="338"/>
        <end position="594"/>
    </location>
</feature>
<evidence type="ECO:0000256" key="5">
    <source>
        <dbReference type="ARBA" id="ARBA00022475"/>
    </source>
</evidence>
<dbReference type="AlphaFoldDB" id="A0A9D5C3V6"/>
<keyword evidence="9 25" id="KW-0732">Signal</keyword>
<dbReference type="InterPro" id="IPR000719">
    <property type="entry name" value="Prot_kinase_dom"/>
</dbReference>
<keyword evidence="5" id="KW-1003">Cell membrane</keyword>
<keyword evidence="14 22" id="KW-0067">ATP-binding</keyword>
<evidence type="ECO:0000256" key="18">
    <source>
        <dbReference type="ARBA" id="ARBA00023180"/>
    </source>
</evidence>
<reference evidence="27" key="2">
    <citation type="journal article" date="2022" name="Hortic Res">
        <title>The genome of Dioscorea zingiberensis sheds light on the biosynthesis, origin and evolution of the medicinally important diosgenin saponins.</title>
        <authorList>
            <person name="Li Y."/>
            <person name="Tan C."/>
            <person name="Li Z."/>
            <person name="Guo J."/>
            <person name="Li S."/>
            <person name="Chen X."/>
            <person name="Wang C."/>
            <person name="Dai X."/>
            <person name="Yang H."/>
            <person name="Song W."/>
            <person name="Hou L."/>
            <person name="Xu J."/>
            <person name="Tong Z."/>
            <person name="Xu A."/>
            <person name="Yuan X."/>
            <person name="Wang W."/>
            <person name="Yang Q."/>
            <person name="Chen L."/>
            <person name="Sun Z."/>
            <person name="Wang K."/>
            <person name="Pan B."/>
            <person name="Chen J."/>
            <person name="Bao Y."/>
            <person name="Liu F."/>
            <person name="Qi X."/>
            <person name="Gang D.R."/>
            <person name="Wen J."/>
            <person name="Li J."/>
        </authorList>
    </citation>
    <scope>NUCLEOTIDE SEQUENCE</scope>
    <source>
        <strain evidence="27">Dzin_1.0</strain>
    </source>
</reference>
<evidence type="ECO:0000256" key="7">
    <source>
        <dbReference type="ARBA" id="ARBA00022679"/>
    </source>
</evidence>
<proteinExistence type="inferred from homology"/>
<evidence type="ECO:0000256" key="4">
    <source>
        <dbReference type="ARBA" id="ARBA00012513"/>
    </source>
</evidence>
<accession>A0A9D5C3V6</accession>
<evidence type="ECO:0000256" key="22">
    <source>
        <dbReference type="PROSITE-ProRule" id="PRU10141"/>
    </source>
</evidence>
<evidence type="ECO:0000256" key="15">
    <source>
        <dbReference type="ARBA" id="ARBA00022989"/>
    </source>
</evidence>
<evidence type="ECO:0000256" key="14">
    <source>
        <dbReference type="ARBA" id="ARBA00022840"/>
    </source>
</evidence>
<feature type="binding site" evidence="22">
    <location>
        <position position="367"/>
    </location>
    <ligand>
        <name>ATP</name>
        <dbReference type="ChEBI" id="CHEBI:30616"/>
    </ligand>
</feature>
<keyword evidence="18" id="KW-0325">Glycoprotein</keyword>
<dbReference type="Gene3D" id="3.30.200.20">
    <property type="entry name" value="Phosphorylase Kinase, domain 1"/>
    <property type="match status" value="1"/>
</dbReference>
<dbReference type="PANTHER" id="PTHR27007">
    <property type="match status" value="1"/>
</dbReference>
<keyword evidence="12" id="KW-0418">Kinase</keyword>
<comment type="caution">
    <text evidence="27">The sequence shown here is derived from an EMBL/GenBank/DDBJ whole genome shotgun (WGS) entry which is preliminary data.</text>
</comment>
<dbReference type="InterPro" id="IPR013320">
    <property type="entry name" value="ConA-like_dom_sf"/>
</dbReference>
<evidence type="ECO:0000256" key="11">
    <source>
        <dbReference type="ARBA" id="ARBA00022741"/>
    </source>
</evidence>
<dbReference type="PROSITE" id="PS00307">
    <property type="entry name" value="LECTIN_LEGUME_BETA"/>
    <property type="match status" value="1"/>
</dbReference>
<dbReference type="Gene3D" id="1.10.510.10">
    <property type="entry name" value="Transferase(Phosphotransferase) domain 1"/>
    <property type="match status" value="1"/>
</dbReference>
<comment type="similarity">
    <text evidence="2">In the N-terminal section; belongs to the leguminous lectin family.</text>
</comment>
<keyword evidence="17" id="KW-0675">Receptor</keyword>
<feature type="transmembrane region" description="Helical" evidence="24">
    <location>
        <begin position="273"/>
        <end position="296"/>
    </location>
</feature>
<dbReference type="InterPro" id="IPR008271">
    <property type="entry name" value="Ser/Thr_kinase_AS"/>
</dbReference>
<dbReference type="Pfam" id="PF00069">
    <property type="entry name" value="Pkinase"/>
    <property type="match status" value="1"/>
</dbReference>
<dbReference type="GO" id="GO:0030246">
    <property type="term" value="F:carbohydrate binding"/>
    <property type="evidence" value="ECO:0007669"/>
    <property type="project" value="UniProtKB-KW"/>
</dbReference>
<dbReference type="PROSITE" id="PS00107">
    <property type="entry name" value="PROTEIN_KINASE_ATP"/>
    <property type="match status" value="1"/>
</dbReference>
<evidence type="ECO:0000259" key="26">
    <source>
        <dbReference type="PROSITE" id="PS50011"/>
    </source>
</evidence>
<evidence type="ECO:0000256" key="3">
    <source>
        <dbReference type="ARBA" id="ARBA00010217"/>
    </source>
</evidence>
<evidence type="ECO:0000256" key="6">
    <source>
        <dbReference type="ARBA" id="ARBA00022527"/>
    </source>
</evidence>
<comment type="subunit">
    <text evidence="21">Interacts with ABCG40.</text>
</comment>
<evidence type="ECO:0000256" key="10">
    <source>
        <dbReference type="ARBA" id="ARBA00022734"/>
    </source>
</evidence>
<evidence type="ECO:0000256" key="16">
    <source>
        <dbReference type="ARBA" id="ARBA00023136"/>
    </source>
</evidence>
<keyword evidence="15 24" id="KW-1133">Transmembrane helix</keyword>
<dbReference type="GO" id="GO:0005886">
    <property type="term" value="C:plasma membrane"/>
    <property type="evidence" value="ECO:0007669"/>
    <property type="project" value="UniProtKB-SubCell"/>
</dbReference>
<evidence type="ECO:0000256" key="13">
    <source>
        <dbReference type="ARBA" id="ARBA00022821"/>
    </source>
</evidence>
<evidence type="ECO:0000256" key="21">
    <source>
        <dbReference type="ARBA" id="ARBA00063357"/>
    </source>
</evidence>
<evidence type="ECO:0000256" key="2">
    <source>
        <dbReference type="ARBA" id="ARBA00008536"/>
    </source>
</evidence>
<evidence type="ECO:0000256" key="17">
    <source>
        <dbReference type="ARBA" id="ARBA00023170"/>
    </source>
</evidence>
<dbReference type="InterPro" id="IPR050528">
    <property type="entry name" value="L-type_Lectin-RKs"/>
</dbReference>
<dbReference type="CDD" id="cd14066">
    <property type="entry name" value="STKc_IRAK"/>
    <property type="match status" value="1"/>
</dbReference>
<evidence type="ECO:0000256" key="24">
    <source>
        <dbReference type="SAM" id="Phobius"/>
    </source>
</evidence>
<evidence type="ECO:0000256" key="9">
    <source>
        <dbReference type="ARBA" id="ARBA00022729"/>
    </source>
</evidence>
<evidence type="ECO:0000256" key="20">
    <source>
        <dbReference type="ARBA" id="ARBA00058818"/>
    </source>
</evidence>
<keyword evidence="13" id="KW-0611">Plant defense</keyword>
<dbReference type="InterPro" id="IPR001220">
    <property type="entry name" value="Legume_lectin_dom"/>
</dbReference>
<keyword evidence="7" id="KW-0808">Transferase</keyword>
<dbReference type="InterPro" id="IPR011009">
    <property type="entry name" value="Kinase-like_dom_sf"/>
</dbReference>
<dbReference type="InterPro" id="IPR017441">
    <property type="entry name" value="Protein_kinase_ATP_BS"/>
</dbReference>
<dbReference type="SUPFAM" id="SSF49899">
    <property type="entry name" value="Concanavalin A-like lectins/glucanases"/>
    <property type="match status" value="1"/>
</dbReference>